<dbReference type="Proteomes" id="UP000789524">
    <property type="component" value="Unassembled WGS sequence"/>
</dbReference>
<reference evidence="1" key="1">
    <citation type="submission" date="2021-09" db="EMBL/GenBank/DDBJ databases">
        <authorList>
            <person name="Martin H S."/>
        </authorList>
    </citation>
    <scope>NUCLEOTIDE SEQUENCE</scope>
</reference>
<keyword evidence="2" id="KW-1185">Reference proteome</keyword>
<proteinExistence type="predicted"/>
<dbReference type="AlphaFoldDB" id="A0A8J2VZD4"/>
<protein>
    <submittedName>
        <fullName evidence="1">(African queen) hypothetical protein</fullName>
    </submittedName>
</protein>
<sequence>MRVVLPADVESDVFSEHVFLRLRARTNAPRGGYRGFISGGRGLILTQPRRASISFALSQLHIYPSLSLTRIHS</sequence>
<name>A0A8J2VZD4_9NEOP</name>
<organism evidence="1 2">
    <name type="scientific">Danaus chrysippus</name>
    <name type="common">African queen</name>
    <dbReference type="NCBI Taxonomy" id="151541"/>
    <lineage>
        <taxon>Eukaryota</taxon>
        <taxon>Metazoa</taxon>
        <taxon>Ecdysozoa</taxon>
        <taxon>Arthropoda</taxon>
        <taxon>Hexapoda</taxon>
        <taxon>Insecta</taxon>
        <taxon>Pterygota</taxon>
        <taxon>Neoptera</taxon>
        <taxon>Endopterygota</taxon>
        <taxon>Lepidoptera</taxon>
        <taxon>Glossata</taxon>
        <taxon>Ditrysia</taxon>
        <taxon>Papilionoidea</taxon>
        <taxon>Nymphalidae</taxon>
        <taxon>Danainae</taxon>
        <taxon>Danaini</taxon>
        <taxon>Danaina</taxon>
        <taxon>Danaus</taxon>
        <taxon>Anosia</taxon>
    </lineage>
</organism>
<comment type="caution">
    <text evidence="1">The sequence shown here is derived from an EMBL/GenBank/DDBJ whole genome shotgun (WGS) entry which is preliminary data.</text>
</comment>
<evidence type="ECO:0000313" key="1">
    <source>
        <dbReference type="EMBL" id="CAG9560905.1"/>
    </source>
</evidence>
<dbReference type="EMBL" id="CAKASE010000046">
    <property type="protein sequence ID" value="CAG9560905.1"/>
    <property type="molecule type" value="Genomic_DNA"/>
</dbReference>
<accession>A0A8J2VZD4</accession>
<evidence type="ECO:0000313" key="2">
    <source>
        <dbReference type="Proteomes" id="UP000789524"/>
    </source>
</evidence>
<gene>
    <name evidence="1" type="ORF">DCHRY22_LOCUS2497</name>
</gene>